<comment type="caution">
    <text evidence="1">The sequence shown here is derived from an EMBL/GenBank/DDBJ whole genome shotgun (WGS) entry which is preliminary data.</text>
</comment>
<evidence type="ECO:0008006" key="3">
    <source>
        <dbReference type="Google" id="ProtNLM"/>
    </source>
</evidence>
<feature type="non-terminal residue" evidence="1">
    <location>
        <position position="166"/>
    </location>
</feature>
<name>A0A5M5BSF2_BACOV</name>
<accession>A0A5M5BSF2</accession>
<evidence type="ECO:0000313" key="2">
    <source>
        <dbReference type="Proteomes" id="UP000323717"/>
    </source>
</evidence>
<dbReference type="Pfam" id="PF09357">
    <property type="entry name" value="RteC"/>
    <property type="match status" value="1"/>
</dbReference>
<dbReference type="InterPro" id="IPR018534">
    <property type="entry name" value="Tet_reg_excision_RteC"/>
</dbReference>
<reference evidence="1 2" key="1">
    <citation type="journal article" date="2019" name="Nat. Med.">
        <title>A library of human gut bacterial isolates paired with longitudinal multiomics data enables mechanistic microbiome research.</title>
        <authorList>
            <person name="Poyet M."/>
            <person name="Groussin M."/>
            <person name="Gibbons S.M."/>
            <person name="Avila-Pacheco J."/>
            <person name="Jiang X."/>
            <person name="Kearney S.M."/>
            <person name="Perrotta A.R."/>
            <person name="Berdy B."/>
            <person name="Zhao S."/>
            <person name="Lieberman T.D."/>
            <person name="Swanson P.K."/>
            <person name="Smith M."/>
            <person name="Roesemann S."/>
            <person name="Alexander J.E."/>
            <person name="Rich S.A."/>
            <person name="Livny J."/>
            <person name="Vlamakis H."/>
            <person name="Clish C."/>
            <person name="Bullock K."/>
            <person name="Deik A."/>
            <person name="Scott J."/>
            <person name="Pierce K.A."/>
            <person name="Xavier R.J."/>
            <person name="Alm E.J."/>
        </authorList>
    </citation>
    <scope>NUCLEOTIDE SEQUENCE [LARGE SCALE GENOMIC DNA]</scope>
    <source>
        <strain evidence="1 2">BIOML-A163</strain>
    </source>
</reference>
<proteinExistence type="predicted"/>
<protein>
    <recommendedName>
        <fullName evidence="3">RteC protein</fullName>
    </recommendedName>
</protein>
<organism evidence="1 2">
    <name type="scientific">Bacteroides ovatus</name>
    <dbReference type="NCBI Taxonomy" id="28116"/>
    <lineage>
        <taxon>Bacteria</taxon>
        <taxon>Pseudomonadati</taxon>
        <taxon>Bacteroidota</taxon>
        <taxon>Bacteroidia</taxon>
        <taxon>Bacteroidales</taxon>
        <taxon>Bacteroidaceae</taxon>
        <taxon>Bacteroides</taxon>
    </lineage>
</organism>
<dbReference type="EMBL" id="VWLE01001009">
    <property type="protein sequence ID" value="KAA3931564.1"/>
    <property type="molecule type" value="Genomic_DNA"/>
</dbReference>
<gene>
    <name evidence="1" type="ORF">F3D71_31575</name>
</gene>
<dbReference type="AlphaFoldDB" id="A0A5M5BSF2"/>
<evidence type="ECO:0000313" key="1">
    <source>
        <dbReference type="EMBL" id="KAA3931564.1"/>
    </source>
</evidence>
<sequence>MPITLCFKKRHKVMGHHIKLETYFAGLLQKVEWQIQEYEDTAMDTLTLCRLCVDYLQEILGELKAFIVSYPFASPEEEIHFFKELKPLIASKIIYYNSVYKIEVRFPSGSEEVQRDYLLSETDRISKSFQRNLAFYQYHRTKATYLDGQYFMRGKPDMQIIVDSFY</sequence>
<dbReference type="Proteomes" id="UP000323717">
    <property type="component" value="Unassembled WGS sequence"/>
</dbReference>